<sequence>MQSSPSIPWTALWLKLAPAPAATNHEERLLQWYEAIRTKKTTVGGRFRINWTSSVLFLKIKCAIKAAEVAKRGDNWLKVLKRLFFDQSLAHAAKEIKTIHNNKKRISIIGDEYTDLSGGKKCENFQEHKDRVLKMSAARYVERCHHHHHPHLLCRCVSD</sequence>
<keyword evidence="2" id="KW-1185">Reference proteome</keyword>
<dbReference type="EnsemblMetazoa" id="GPAI016040-RA">
    <property type="protein sequence ID" value="GPAI016040-PA"/>
    <property type="gene ID" value="GPAI016040"/>
</dbReference>
<accession>A0A1A9ZIT3</accession>
<organism evidence="1 2">
    <name type="scientific">Glossina pallidipes</name>
    <name type="common">Tsetse fly</name>
    <dbReference type="NCBI Taxonomy" id="7398"/>
    <lineage>
        <taxon>Eukaryota</taxon>
        <taxon>Metazoa</taxon>
        <taxon>Ecdysozoa</taxon>
        <taxon>Arthropoda</taxon>
        <taxon>Hexapoda</taxon>
        <taxon>Insecta</taxon>
        <taxon>Pterygota</taxon>
        <taxon>Neoptera</taxon>
        <taxon>Endopterygota</taxon>
        <taxon>Diptera</taxon>
        <taxon>Brachycera</taxon>
        <taxon>Muscomorpha</taxon>
        <taxon>Hippoboscoidea</taxon>
        <taxon>Glossinidae</taxon>
        <taxon>Glossina</taxon>
    </lineage>
</organism>
<proteinExistence type="predicted"/>
<name>A0A1A9ZIT3_GLOPL</name>
<evidence type="ECO:0000313" key="2">
    <source>
        <dbReference type="Proteomes" id="UP000092445"/>
    </source>
</evidence>
<protein>
    <submittedName>
        <fullName evidence="1">Uncharacterized protein</fullName>
    </submittedName>
</protein>
<reference evidence="1" key="2">
    <citation type="submission" date="2020-05" db="UniProtKB">
        <authorList>
            <consortium name="EnsemblMetazoa"/>
        </authorList>
    </citation>
    <scope>IDENTIFICATION</scope>
    <source>
        <strain evidence="1">IAEA</strain>
    </source>
</reference>
<evidence type="ECO:0000313" key="1">
    <source>
        <dbReference type="EnsemblMetazoa" id="GPAI016040-PA"/>
    </source>
</evidence>
<dbReference type="Proteomes" id="UP000092445">
    <property type="component" value="Unassembled WGS sequence"/>
</dbReference>
<reference evidence="2" key="1">
    <citation type="submission" date="2014-03" db="EMBL/GenBank/DDBJ databases">
        <authorList>
            <person name="Aksoy S."/>
            <person name="Warren W."/>
            <person name="Wilson R.K."/>
        </authorList>
    </citation>
    <scope>NUCLEOTIDE SEQUENCE [LARGE SCALE GENOMIC DNA]</scope>
    <source>
        <strain evidence="2">IAEA</strain>
    </source>
</reference>
<dbReference type="AlphaFoldDB" id="A0A1A9ZIT3"/>
<dbReference type="VEuPathDB" id="VectorBase:GPAI016040"/>